<name>A0A1J4Q1K5_9ACTN</name>
<dbReference type="Pfam" id="PF08100">
    <property type="entry name" value="Dimerisation"/>
    <property type="match status" value="1"/>
</dbReference>
<dbReference type="Gene3D" id="3.30.559.10">
    <property type="entry name" value="Chloramphenicol acetyltransferase-like domain"/>
    <property type="match status" value="1"/>
</dbReference>
<dbReference type="Gene3D" id="3.30.300.30">
    <property type="match status" value="1"/>
</dbReference>
<dbReference type="Gene3D" id="3.40.50.150">
    <property type="entry name" value="Vaccinia Virus protein VP39"/>
    <property type="match status" value="1"/>
</dbReference>
<dbReference type="Gene3D" id="3.40.50.12780">
    <property type="entry name" value="N-terminal domain of ligase-like"/>
    <property type="match status" value="1"/>
</dbReference>
<dbReference type="Pfam" id="PF00668">
    <property type="entry name" value="Condensation"/>
    <property type="match status" value="1"/>
</dbReference>
<keyword evidence="5" id="KW-0808">Transferase</keyword>
<evidence type="ECO:0000256" key="7">
    <source>
        <dbReference type="SAM" id="MobiDB-lite"/>
    </source>
</evidence>
<evidence type="ECO:0000256" key="6">
    <source>
        <dbReference type="ARBA" id="ARBA00022691"/>
    </source>
</evidence>
<dbReference type="Proteomes" id="UP000034838">
    <property type="component" value="Unassembled WGS sequence"/>
</dbReference>
<dbReference type="InterPro" id="IPR009081">
    <property type="entry name" value="PP-bd_ACP"/>
</dbReference>
<dbReference type="SUPFAM" id="SSF52777">
    <property type="entry name" value="CoA-dependent acyltransferases"/>
    <property type="match status" value="2"/>
</dbReference>
<dbReference type="CDD" id="cd05930">
    <property type="entry name" value="A_NRPS"/>
    <property type="match status" value="1"/>
</dbReference>
<dbReference type="InterPro" id="IPR012967">
    <property type="entry name" value="COMT_dimerisation"/>
</dbReference>
<keyword evidence="2" id="KW-0596">Phosphopantetheine</keyword>
<evidence type="ECO:0000256" key="4">
    <source>
        <dbReference type="ARBA" id="ARBA00022603"/>
    </source>
</evidence>
<dbReference type="Pfam" id="PF00550">
    <property type="entry name" value="PP-binding"/>
    <property type="match status" value="1"/>
</dbReference>
<dbReference type="GO" id="GO:0005737">
    <property type="term" value="C:cytoplasm"/>
    <property type="evidence" value="ECO:0007669"/>
    <property type="project" value="TreeGrafter"/>
</dbReference>
<dbReference type="CDD" id="cd19531">
    <property type="entry name" value="LCL_NRPS-like"/>
    <property type="match status" value="1"/>
</dbReference>
<dbReference type="InterPro" id="IPR006162">
    <property type="entry name" value="Ppantetheine_attach_site"/>
</dbReference>
<evidence type="ECO:0000256" key="3">
    <source>
        <dbReference type="ARBA" id="ARBA00022553"/>
    </source>
</evidence>
<dbReference type="PROSITE" id="PS50075">
    <property type="entry name" value="CARRIER"/>
    <property type="match status" value="1"/>
</dbReference>
<proteinExistence type="predicted"/>
<dbReference type="InterPro" id="IPR036736">
    <property type="entry name" value="ACP-like_sf"/>
</dbReference>
<keyword evidence="10" id="KW-1185">Reference proteome</keyword>
<dbReference type="InterPro" id="IPR045851">
    <property type="entry name" value="AMP-bd_C_sf"/>
</dbReference>
<evidence type="ECO:0000313" key="10">
    <source>
        <dbReference type="Proteomes" id="UP000034838"/>
    </source>
</evidence>
<sequence length="1517" mass="160387">MRHALRRLAGMTAEERAAFLGRTGPAAEAAAPSAEPAGRSRGAAAGADGEPAGPVSAPVGERVPGAVAGPAPVAAGRPGSVAVPGEPGAVPGPAPAAAADGPASRPSPASPGQAHQLYLDRLWTGDGAPYVVPFALRLTGELSVSVLRRALADVVERHPVLSCRFRFEDGTATAVPGAPPELSVVALPAGEEAAFAYAEQRARLRFDLEHGPVVRSELITIAPRDHLLLWIVHHIAADGWSVGVLIEELSAAYRARLAGAAPELPPLTIRFAEFAEWQWRRLDAADDRIEAHRARLAGAGAAFVPADHERPAVQTFDGRSVPFRLPAELAAGLRGLARERGVTLFPVMLAALHTLVARYSGLDDAVTGVVVSGRARPGTEALIGPFANTLPMRIDSGGDPRFGVLVDRVQDALVAVLDDQDLPFGSLVQRLGGARDTTRNPLYQVLFSMGSLPLGDAEVAVTPELALRPVSFCNNTARLDLELTVEQSGEGLGGRLDYNSDLYDASTAERLLERYATLLAGIAADPDLPIGRYPLEPEDARLAALREAAVPARPAFATTFGELFARQVALRPDAPAVRCEGAVLSYAELDAASDAVAAAVRERVRGAEPVVAVGTGRSIELLPAVLGIWKAGAVYLPLELEYPAERLARLLSDSGARLLLTAGAELPHFEGLVLPAPPPSLDVRALPDHTSVRRDPEADDPDRLAYIMYTSGSTGHPKGIAVTHRSLGNFLASMAELDALRADDATLALASLPFDGSVIELFLPPAVGATVTVCGRADARDAERLAALLRGVTVQHGTPSTWRMLLDAGADLSGLRSVLCGGEALPPGLARELRAAVGDVWNLYGPAETTVYSLVRRWDGAAPLIGPPIAGTTAHVLDAELRPVPTGVLGELFLGGAGLARGYLGEPELTAERFVRHPVTGERLYRTGDLFRRHADGSLTCHGRTDHQLKIRGHRIEPDEVAEALERDDRVREAVVIGREFGGGDLRLVAFVRLADGAHGSEAELRDAVGARLPAYMVPARIVAVPEFPHNSSGKVDRRALAARDLADTVLAGDEGAADPPVTPTQEWLARLWAELLERERVGVREDFFGAGGHSLLAVRMLHRVMTGRGASVGLADFLAAPTVEALAALVDEENATGELERRVDAMSDDEVAALLAELDKSEPTQEAHPTMANPSEDEAYQRFLLVAHGHTLFNAVVAGLELDVFGHLSAHPGATLDELAEQAGTAPHKMRVLLASLSAIDLLTRTDGRYRNAPLAERLLAPRGPESWRNIFLSRHRTDYAGMAHTTQALRSGTNDGLKVHAGEGDSVYERLGADPETEAILHRSIAAFAHQEMQGLLRTADLEGTGHLLDVGGGSGAKAAAIAGHHPGITVTVFDLPSVTDLAARELPPGVDGRVRFRPGDMFADPFPSGMDAILFSSVLDVFDAHRVETLLAKAYDALGPGGRVLIYSCNTAPDEAGGIIATSLSLFLNVIATGEGMAYPVADYERMLRKAGFDQVGAVGGLPMEHAMITAVKH</sequence>
<dbReference type="Gene3D" id="1.20.58.1390">
    <property type="match status" value="1"/>
</dbReference>
<dbReference type="SUPFAM" id="SSF46785">
    <property type="entry name" value="Winged helix' DNA-binding domain"/>
    <property type="match status" value="1"/>
</dbReference>
<dbReference type="InterPro" id="IPR001077">
    <property type="entry name" value="COMT_C"/>
</dbReference>
<dbReference type="InterPro" id="IPR036388">
    <property type="entry name" value="WH-like_DNA-bd_sf"/>
</dbReference>
<dbReference type="InterPro" id="IPR042099">
    <property type="entry name" value="ANL_N_sf"/>
</dbReference>
<dbReference type="InterPro" id="IPR000873">
    <property type="entry name" value="AMP-dep_synth/lig_dom"/>
</dbReference>
<dbReference type="Pfam" id="PF13193">
    <property type="entry name" value="AMP-binding_C"/>
    <property type="match status" value="1"/>
</dbReference>
<dbReference type="GO" id="GO:0031177">
    <property type="term" value="F:phosphopantetheine binding"/>
    <property type="evidence" value="ECO:0007669"/>
    <property type="project" value="TreeGrafter"/>
</dbReference>
<feature type="compositionally biased region" description="Low complexity" evidence="7">
    <location>
        <begin position="24"/>
        <end position="63"/>
    </location>
</feature>
<dbReference type="PROSITE" id="PS51683">
    <property type="entry name" value="SAM_OMT_II"/>
    <property type="match status" value="1"/>
</dbReference>
<dbReference type="GO" id="GO:0032259">
    <property type="term" value="P:methylation"/>
    <property type="evidence" value="ECO:0007669"/>
    <property type="project" value="UniProtKB-KW"/>
</dbReference>
<dbReference type="RefSeq" id="WP_053055450.1">
    <property type="nucleotide sequence ID" value="NZ_LBDA02000030.1"/>
</dbReference>
<dbReference type="SUPFAM" id="SSF56801">
    <property type="entry name" value="Acetyl-CoA synthetase-like"/>
    <property type="match status" value="1"/>
</dbReference>
<evidence type="ECO:0000256" key="2">
    <source>
        <dbReference type="ARBA" id="ARBA00022450"/>
    </source>
</evidence>
<dbReference type="InterPro" id="IPR036390">
    <property type="entry name" value="WH_DNA-bd_sf"/>
</dbReference>
<dbReference type="GO" id="GO:0008610">
    <property type="term" value="P:lipid biosynthetic process"/>
    <property type="evidence" value="ECO:0007669"/>
    <property type="project" value="UniProtKB-ARBA"/>
</dbReference>
<dbReference type="InterPro" id="IPR023213">
    <property type="entry name" value="CAT-like_dom_sf"/>
</dbReference>
<dbReference type="Pfam" id="PF00891">
    <property type="entry name" value="Methyltransf_2"/>
    <property type="match status" value="1"/>
</dbReference>
<evidence type="ECO:0000259" key="8">
    <source>
        <dbReference type="PROSITE" id="PS50075"/>
    </source>
</evidence>
<dbReference type="SUPFAM" id="SSF47336">
    <property type="entry name" value="ACP-like"/>
    <property type="match status" value="1"/>
</dbReference>
<dbReference type="SUPFAM" id="SSF53335">
    <property type="entry name" value="S-adenosyl-L-methionine-dependent methyltransferases"/>
    <property type="match status" value="1"/>
</dbReference>
<dbReference type="GO" id="GO:0044550">
    <property type="term" value="P:secondary metabolite biosynthetic process"/>
    <property type="evidence" value="ECO:0007669"/>
    <property type="project" value="TreeGrafter"/>
</dbReference>
<dbReference type="GO" id="GO:0046983">
    <property type="term" value="F:protein dimerization activity"/>
    <property type="evidence" value="ECO:0007669"/>
    <property type="project" value="InterPro"/>
</dbReference>
<feature type="domain" description="Carrier" evidence="8">
    <location>
        <begin position="1060"/>
        <end position="1135"/>
    </location>
</feature>
<dbReference type="PROSITE" id="PS00012">
    <property type="entry name" value="PHOSPHOPANTETHEINE"/>
    <property type="match status" value="1"/>
</dbReference>
<gene>
    <name evidence="9" type="ORF">VT52_013600</name>
</gene>
<keyword evidence="3" id="KW-0597">Phosphoprotein</keyword>
<accession>A0A1J4Q1K5</accession>
<evidence type="ECO:0000313" key="9">
    <source>
        <dbReference type="EMBL" id="OIK27013.1"/>
    </source>
</evidence>
<organism evidence="9 10">
    <name type="scientific">Streptomyces malaysiense</name>
    <dbReference type="NCBI Taxonomy" id="1428626"/>
    <lineage>
        <taxon>Bacteria</taxon>
        <taxon>Bacillati</taxon>
        <taxon>Actinomycetota</taxon>
        <taxon>Actinomycetes</taxon>
        <taxon>Kitasatosporales</taxon>
        <taxon>Streptomycetaceae</taxon>
        <taxon>Streptomyces</taxon>
    </lineage>
</organism>
<dbReference type="Gene3D" id="3.40.50.1820">
    <property type="entry name" value="alpha/beta hydrolase"/>
    <property type="match status" value="1"/>
</dbReference>
<feature type="region of interest" description="Disordered" evidence="7">
    <location>
        <begin position="78"/>
        <end position="113"/>
    </location>
</feature>
<dbReference type="Gene3D" id="3.30.559.30">
    <property type="entry name" value="Nonribosomal peptide synthetase, condensation domain"/>
    <property type="match status" value="1"/>
</dbReference>
<dbReference type="NCBIfam" id="TIGR01733">
    <property type="entry name" value="AA-adenyl-dom"/>
    <property type="match status" value="1"/>
</dbReference>
<dbReference type="InterPro" id="IPR025110">
    <property type="entry name" value="AMP-bd_C"/>
</dbReference>
<dbReference type="InterPro" id="IPR029063">
    <property type="entry name" value="SAM-dependent_MTases_sf"/>
</dbReference>
<comment type="caution">
    <text evidence="9">The sequence shown here is derived from an EMBL/GenBank/DDBJ whole genome shotgun (WGS) entry which is preliminary data.</text>
</comment>
<keyword evidence="6" id="KW-0949">S-adenosyl-L-methionine</keyword>
<dbReference type="EMBL" id="LBDA02000030">
    <property type="protein sequence ID" value="OIK27013.1"/>
    <property type="molecule type" value="Genomic_DNA"/>
</dbReference>
<dbReference type="PROSITE" id="PS00455">
    <property type="entry name" value="AMP_BINDING"/>
    <property type="match status" value="1"/>
</dbReference>
<dbReference type="Pfam" id="PF00501">
    <property type="entry name" value="AMP-binding"/>
    <property type="match status" value="1"/>
</dbReference>
<dbReference type="InterPro" id="IPR001242">
    <property type="entry name" value="Condensation_dom"/>
</dbReference>
<evidence type="ECO:0000256" key="1">
    <source>
        <dbReference type="ARBA" id="ARBA00001957"/>
    </source>
</evidence>
<dbReference type="InterPro" id="IPR010071">
    <property type="entry name" value="AA_adenyl_dom"/>
</dbReference>
<dbReference type="InterPro" id="IPR016461">
    <property type="entry name" value="COMT-like"/>
</dbReference>
<comment type="cofactor">
    <cofactor evidence="1">
        <name>pantetheine 4'-phosphate</name>
        <dbReference type="ChEBI" id="CHEBI:47942"/>
    </cofactor>
</comment>
<dbReference type="Gene3D" id="1.10.10.10">
    <property type="entry name" value="Winged helix-like DNA-binding domain superfamily/Winged helix DNA-binding domain"/>
    <property type="match status" value="1"/>
</dbReference>
<dbReference type="GO" id="GO:0043041">
    <property type="term" value="P:amino acid activation for nonribosomal peptide biosynthetic process"/>
    <property type="evidence" value="ECO:0007669"/>
    <property type="project" value="TreeGrafter"/>
</dbReference>
<protein>
    <recommendedName>
        <fullName evidence="8">Carrier domain-containing protein</fullName>
    </recommendedName>
</protein>
<dbReference type="PANTHER" id="PTHR45527:SF1">
    <property type="entry name" value="FATTY ACID SYNTHASE"/>
    <property type="match status" value="1"/>
</dbReference>
<reference evidence="9" key="1">
    <citation type="submission" date="2016-10" db="EMBL/GenBank/DDBJ databases">
        <title>Genome sequence of Streptomyces malaysiense MUSC 136.</title>
        <authorList>
            <person name="Lee L.-H."/>
            <person name="Ser H.-L."/>
        </authorList>
    </citation>
    <scope>NUCLEOTIDE SEQUENCE [LARGE SCALE GENOMIC DNA]</scope>
    <source>
        <strain evidence="9">MUSC 136</strain>
    </source>
</reference>
<dbReference type="InterPro" id="IPR020845">
    <property type="entry name" value="AMP-binding_CS"/>
</dbReference>
<evidence type="ECO:0000256" key="5">
    <source>
        <dbReference type="ARBA" id="ARBA00022679"/>
    </source>
</evidence>
<dbReference type="OrthoDB" id="582216at2"/>
<dbReference type="InterPro" id="IPR029058">
    <property type="entry name" value="AB_hydrolase_fold"/>
</dbReference>
<feature type="region of interest" description="Disordered" evidence="7">
    <location>
        <begin position="22"/>
        <end position="63"/>
    </location>
</feature>
<dbReference type="PANTHER" id="PTHR45527">
    <property type="entry name" value="NONRIBOSOMAL PEPTIDE SYNTHETASE"/>
    <property type="match status" value="1"/>
</dbReference>
<keyword evidence="4" id="KW-0489">Methyltransferase</keyword>
<dbReference type="GO" id="GO:0008171">
    <property type="term" value="F:O-methyltransferase activity"/>
    <property type="evidence" value="ECO:0007669"/>
    <property type="project" value="InterPro"/>
</dbReference>